<protein>
    <submittedName>
        <fullName evidence="4">LCP family protein required for cell wall assembly</fullName>
    </submittedName>
</protein>
<keyword evidence="2" id="KW-1133">Transmembrane helix</keyword>
<organism evidence="4 5">
    <name type="scientific">Alkalibacterium olivapovliticus</name>
    <dbReference type="NCBI Taxonomy" id="99907"/>
    <lineage>
        <taxon>Bacteria</taxon>
        <taxon>Bacillati</taxon>
        <taxon>Bacillota</taxon>
        <taxon>Bacilli</taxon>
        <taxon>Lactobacillales</taxon>
        <taxon>Carnobacteriaceae</taxon>
        <taxon>Alkalibacterium</taxon>
    </lineage>
</organism>
<feature type="domain" description="Cell envelope-related transcriptional attenuator" evidence="3">
    <location>
        <begin position="102"/>
        <end position="246"/>
    </location>
</feature>
<dbReference type="NCBIfam" id="TIGR00350">
    <property type="entry name" value="lytR_cpsA_psr"/>
    <property type="match status" value="1"/>
</dbReference>
<evidence type="ECO:0000259" key="3">
    <source>
        <dbReference type="Pfam" id="PF03816"/>
    </source>
</evidence>
<comment type="similarity">
    <text evidence="1">Belongs to the LytR/CpsA/Psr (LCP) family.</text>
</comment>
<evidence type="ECO:0000313" key="4">
    <source>
        <dbReference type="EMBL" id="PRY82689.1"/>
    </source>
</evidence>
<dbReference type="InterPro" id="IPR050922">
    <property type="entry name" value="LytR/CpsA/Psr_CW_biosynth"/>
</dbReference>
<dbReference type="Proteomes" id="UP000238205">
    <property type="component" value="Unassembled WGS sequence"/>
</dbReference>
<accession>A0A2T0W7N3</accession>
<keyword evidence="2" id="KW-0472">Membrane</keyword>
<dbReference type="Pfam" id="PF03816">
    <property type="entry name" value="LytR_cpsA_psr"/>
    <property type="match status" value="1"/>
</dbReference>
<sequence length="327" mass="37377">MEDRSRTKRRSHKRKKKSVGRIVFFIFSIIFMFLTTIGSYFVWQAYRDVRTTTDEMYEEVEAQEQHSSRQDRPVVVDDGEDPFSVLIMGVDTGEYGRIETGRTDTMMVLTVNPNTNQTSIVSIPRDTYTEIIGRGEKDKINHAYAFGGTAMAVNTVQNLFDIPIDYYVSVNMESMQQIVDAVGGITVVPPITFSQAGYQFNEGQPVSMGGAQALEYSRMRYNDPDGDYGRQHRQRQVIEGTMSSIASFDSLRNYRSILESLSTNMKTNMSFDDMFDMFNNYRGSVSNVEQLQLSGHGQMQNGVYYEMIPDEELTRVREHLNGELELN</sequence>
<evidence type="ECO:0000256" key="1">
    <source>
        <dbReference type="ARBA" id="ARBA00006068"/>
    </source>
</evidence>
<dbReference type="Gene3D" id="3.40.630.190">
    <property type="entry name" value="LCP protein"/>
    <property type="match status" value="1"/>
</dbReference>
<evidence type="ECO:0000256" key="2">
    <source>
        <dbReference type="SAM" id="Phobius"/>
    </source>
</evidence>
<dbReference type="PANTHER" id="PTHR33392:SF6">
    <property type="entry name" value="POLYISOPRENYL-TEICHOIC ACID--PEPTIDOGLYCAN TEICHOIC ACID TRANSFERASE TAGU"/>
    <property type="match status" value="1"/>
</dbReference>
<name>A0A2T0W7N3_9LACT</name>
<dbReference type="AlphaFoldDB" id="A0A2T0W7N3"/>
<dbReference type="InterPro" id="IPR004474">
    <property type="entry name" value="LytR_CpsA_psr"/>
</dbReference>
<keyword evidence="2" id="KW-0812">Transmembrane</keyword>
<feature type="transmembrane region" description="Helical" evidence="2">
    <location>
        <begin position="21"/>
        <end position="43"/>
    </location>
</feature>
<reference evidence="4 5" key="1">
    <citation type="submission" date="2018-03" db="EMBL/GenBank/DDBJ databases">
        <title>Genomic Encyclopedia of Archaeal and Bacterial Type Strains, Phase II (KMG-II): from individual species to whole genera.</title>
        <authorList>
            <person name="Goeker M."/>
        </authorList>
    </citation>
    <scope>NUCLEOTIDE SEQUENCE [LARGE SCALE GENOMIC DNA]</scope>
    <source>
        <strain evidence="4 5">DSM 13175</strain>
    </source>
</reference>
<comment type="caution">
    <text evidence="4">The sequence shown here is derived from an EMBL/GenBank/DDBJ whole genome shotgun (WGS) entry which is preliminary data.</text>
</comment>
<dbReference type="OrthoDB" id="27330at2"/>
<gene>
    <name evidence="4" type="ORF">CLV38_10918</name>
</gene>
<evidence type="ECO:0000313" key="5">
    <source>
        <dbReference type="Proteomes" id="UP000238205"/>
    </source>
</evidence>
<proteinExistence type="inferred from homology"/>
<dbReference type="EMBL" id="PVTO01000009">
    <property type="protein sequence ID" value="PRY82689.1"/>
    <property type="molecule type" value="Genomic_DNA"/>
</dbReference>
<keyword evidence="5" id="KW-1185">Reference proteome</keyword>
<dbReference type="PANTHER" id="PTHR33392">
    <property type="entry name" value="POLYISOPRENYL-TEICHOIC ACID--PEPTIDOGLYCAN TEICHOIC ACID TRANSFERASE TAGU"/>
    <property type="match status" value="1"/>
</dbReference>